<accession>A0A919PPU2</accession>
<dbReference type="AlphaFoldDB" id="A0A919PPU2"/>
<comment type="caution">
    <text evidence="1">The sequence shown here is derived from an EMBL/GenBank/DDBJ whole genome shotgun (WGS) entry which is preliminary data.</text>
</comment>
<dbReference type="Proteomes" id="UP000660611">
    <property type="component" value="Unassembled WGS sequence"/>
</dbReference>
<proteinExistence type="predicted"/>
<sequence length="439" mass="46822">MTTIVFDDGVVARNVGPLTGRVPAELLGLLVAAGFWTPQQALAHALNPDSLRDRSAALYRRLPDPMPTDPRGIAAAEGAPTVQHQRDEVQANALADVAPFLPPQLIGEALTVAAAIGGEPYRAWALKHLLPCVPGDLLGVAVPAVTAFTDQYWLATTLAAALPHVPPGQRPAVRSDAVAAVAAIDRLPRRVEASAALARHLPAAQRTTLLREALALVADLPPHDRPRLVGILAPHLPPALLDTALAMTAGLPDEERLETWGALLPHLHGEQRATVLRDAVHTVDGMDLAGAAVVGLAAFLPIDTLTEVARAVGAVTDPESRAIWLIDLIPHLPEPLRTTTAADVLVAIAELDSERWRVRLLCWLAHVGADTHLDQILTEMLTVARQEWRTEGLVVLAPCLSAALRRRALAATDAIPDLHRRAEAWAALAAHQTLTTRQT</sequence>
<name>A0A919PPU2_9ACTN</name>
<dbReference type="RefSeq" id="WP_203850386.1">
    <property type="nucleotide sequence ID" value="NZ_BAAAVW010000023.1"/>
</dbReference>
<keyword evidence="2" id="KW-1185">Reference proteome</keyword>
<evidence type="ECO:0000313" key="1">
    <source>
        <dbReference type="EMBL" id="GIG48690.1"/>
    </source>
</evidence>
<reference evidence="1" key="1">
    <citation type="submission" date="2021-01" db="EMBL/GenBank/DDBJ databases">
        <title>Whole genome shotgun sequence of Dactylosporangium siamense NBRC 106093.</title>
        <authorList>
            <person name="Komaki H."/>
            <person name="Tamura T."/>
        </authorList>
    </citation>
    <scope>NUCLEOTIDE SEQUENCE</scope>
    <source>
        <strain evidence="1">NBRC 106093</strain>
    </source>
</reference>
<dbReference type="EMBL" id="BONQ01000107">
    <property type="protein sequence ID" value="GIG48690.1"/>
    <property type="molecule type" value="Genomic_DNA"/>
</dbReference>
<protein>
    <submittedName>
        <fullName evidence="1">Uncharacterized protein</fullName>
    </submittedName>
</protein>
<gene>
    <name evidence="1" type="ORF">Dsi01nite_067310</name>
</gene>
<organism evidence="1 2">
    <name type="scientific">Dactylosporangium siamense</name>
    <dbReference type="NCBI Taxonomy" id="685454"/>
    <lineage>
        <taxon>Bacteria</taxon>
        <taxon>Bacillati</taxon>
        <taxon>Actinomycetota</taxon>
        <taxon>Actinomycetes</taxon>
        <taxon>Micromonosporales</taxon>
        <taxon>Micromonosporaceae</taxon>
        <taxon>Dactylosporangium</taxon>
    </lineage>
</organism>
<evidence type="ECO:0000313" key="2">
    <source>
        <dbReference type="Proteomes" id="UP000660611"/>
    </source>
</evidence>